<reference evidence="6 7" key="1">
    <citation type="journal article" date="2018" name="BMC Genomics">
        <title>Comparative genome analyses reveal sequence features reflecting distinct modes of host-adaptation between dicot and monocot powdery mildew.</title>
        <authorList>
            <person name="Wu Y."/>
            <person name="Ma X."/>
            <person name="Pan Z."/>
            <person name="Kale S.D."/>
            <person name="Song Y."/>
            <person name="King H."/>
            <person name="Zhang Q."/>
            <person name="Presley C."/>
            <person name="Deng X."/>
            <person name="Wei C.I."/>
            <person name="Xiao S."/>
        </authorList>
    </citation>
    <scope>NUCLEOTIDE SEQUENCE [LARGE SCALE GENOMIC DNA]</scope>
    <source>
        <strain evidence="6">UMSG1</strain>
    </source>
</reference>
<dbReference type="PANTHER" id="PTHR13608:SF3">
    <property type="entry name" value="ARMADILLO-LIKE HELICAL DOMAIN-CONTAINING PROTEIN 3"/>
    <property type="match status" value="1"/>
</dbReference>
<dbReference type="GO" id="GO:0005829">
    <property type="term" value="C:cytosol"/>
    <property type="evidence" value="ECO:0007669"/>
    <property type="project" value="TreeGrafter"/>
</dbReference>
<gene>
    <name evidence="6" type="ORF">GcM1_245024</name>
</gene>
<comment type="caution">
    <text evidence="6">The sequence shown here is derived from an EMBL/GenBank/DDBJ whole genome shotgun (WGS) entry which is preliminary data.</text>
</comment>
<dbReference type="Pfam" id="PF08427">
    <property type="entry name" value="ARMH3_C"/>
    <property type="match status" value="1"/>
</dbReference>
<dbReference type="InterPro" id="IPR013636">
    <property type="entry name" value="ARMH3_C"/>
</dbReference>
<evidence type="ECO:0000256" key="4">
    <source>
        <dbReference type="ARBA" id="ARBA00023136"/>
    </source>
</evidence>
<dbReference type="SMART" id="SM01158">
    <property type="entry name" value="DUF1741"/>
    <property type="match status" value="1"/>
</dbReference>
<evidence type="ECO:0000313" key="6">
    <source>
        <dbReference type="EMBL" id="RKF73095.1"/>
    </source>
</evidence>
<dbReference type="PANTHER" id="PTHR13608">
    <property type="entry name" value="ARMADILLO-LIKE HELICAL DOMAIN-CONTAINING PROTEIN 3"/>
    <property type="match status" value="1"/>
</dbReference>
<evidence type="ECO:0000256" key="2">
    <source>
        <dbReference type="ARBA" id="ARBA00022692"/>
    </source>
</evidence>
<dbReference type="Proteomes" id="UP000285326">
    <property type="component" value="Unassembled WGS sequence"/>
</dbReference>
<evidence type="ECO:0000256" key="1">
    <source>
        <dbReference type="ARBA" id="ARBA00004370"/>
    </source>
</evidence>
<sequence length="626" mass="70842">MEPSPLVLQARPDVFQQKVVSLYEEIFNFDGQETTEGFWKELFLLKPDKSALRRIIDDLSPEDLLSLQTETQQLFSRAVKCIKQGNAPEDLNALDTCTALMAAILTKKFTNPSSDIIDILAGLDEVDAIFTEFVAALDNTIRTGRSLDLRQKAIEVTLSVVSGAYQTSLLSYFVYRDLFLSLMKFIQDSDIISLPFESFTLLGLLANYNKFELQNPYQLRLVDFVNETTIKKVVNSVGYVCAKLRGNYVAIQNDSPERWTLSSTLSKIGLGVMAPRAVNNLTPALEPEAAKEMFSKLPGNEVAILLATYDFAYANKLFCLNLVSLPTEKDQECPISCLISLTSYLLQHAHLSSRTTKYSHLSLLIIRILVEDPIICKRMCCDENRMAVKLCRQKSPYLPYVTADRTISANLLDAVIDGINHNIRRRLDVELYILCIGTIYRIISYLSRSRTRLNYHWSELFRSMFSLVRFLTTYVNDLKGLNGIEILVDDLVSLLALSISSGEAFLNNSVSYDDLFYKIVEVGEVLFKFRDSYGLEKRPRSAIKTLTSVSTHYSQFFQEESGKKGKQLTSLQVASAIRKGYESLSVQAIEGLDSCDKYREADKRAFLKQIARCAVEDVRNLIREED</sequence>
<keyword evidence="4" id="KW-0472">Membrane</keyword>
<keyword evidence="3" id="KW-1133">Transmembrane helix</keyword>
<protein>
    <submittedName>
        <fullName evidence="6">UPF0588 membrane protein C20F10.02c</fullName>
    </submittedName>
</protein>
<accession>A0A420IEX2</accession>
<comment type="subcellular location">
    <subcellularLocation>
        <location evidence="1">Membrane</location>
    </subcellularLocation>
</comment>
<dbReference type="AlphaFoldDB" id="A0A420IEX2"/>
<evidence type="ECO:0000313" key="7">
    <source>
        <dbReference type="Proteomes" id="UP000285326"/>
    </source>
</evidence>
<dbReference type="GO" id="GO:0016020">
    <property type="term" value="C:membrane"/>
    <property type="evidence" value="ECO:0007669"/>
    <property type="project" value="UniProtKB-SubCell"/>
</dbReference>
<name>A0A420IEX2_9PEZI</name>
<feature type="domain" description="Armadillo-like helical" evidence="5">
    <location>
        <begin position="399"/>
        <end position="622"/>
    </location>
</feature>
<organism evidence="6 7">
    <name type="scientific">Golovinomyces cichoracearum</name>
    <dbReference type="NCBI Taxonomy" id="62708"/>
    <lineage>
        <taxon>Eukaryota</taxon>
        <taxon>Fungi</taxon>
        <taxon>Dikarya</taxon>
        <taxon>Ascomycota</taxon>
        <taxon>Pezizomycotina</taxon>
        <taxon>Leotiomycetes</taxon>
        <taxon>Erysiphales</taxon>
        <taxon>Erysiphaceae</taxon>
        <taxon>Golovinomyces</taxon>
    </lineage>
</organism>
<evidence type="ECO:0000256" key="3">
    <source>
        <dbReference type="ARBA" id="ARBA00022989"/>
    </source>
</evidence>
<dbReference type="InterPro" id="IPR039868">
    <property type="entry name" value="ARMD3-like"/>
</dbReference>
<evidence type="ECO:0000259" key="5">
    <source>
        <dbReference type="SMART" id="SM01158"/>
    </source>
</evidence>
<proteinExistence type="predicted"/>
<dbReference type="EMBL" id="MCBS01024586">
    <property type="protein sequence ID" value="RKF73095.1"/>
    <property type="molecule type" value="Genomic_DNA"/>
</dbReference>
<keyword evidence="2" id="KW-0812">Transmembrane</keyword>